<protein>
    <recommendedName>
        <fullName evidence="4">BTB domain-containing protein</fullName>
    </recommendedName>
</protein>
<feature type="compositionally biased region" description="Acidic residues" evidence="1">
    <location>
        <begin position="350"/>
        <end position="359"/>
    </location>
</feature>
<name>A0A6A5UA74_9PLEO</name>
<feature type="compositionally biased region" description="Pro residues" evidence="1">
    <location>
        <begin position="21"/>
        <end position="39"/>
    </location>
</feature>
<feature type="compositionally biased region" description="Polar residues" evidence="1">
    <location>
        <begin position="381"/>
        <end position="390"/>
    </location>
</feature>
<reference evidence="2" key="1">
    <citation type="journal article" date="2020" name="Stud. Mycol.">
        <title>101 Dothideomycetes genomes: a test case for predicting lifestyles and emergence of pathogens.</title>
        <authorList>
            <person name="Haridas S."/>
            <person name="Albert R."/>
            <person name="Binder M."/>
            <person name="Bloem J."/>
            <person name="Labutti K."/>
            <person name="Salamov A."/>
            <person name="Andreopoulos B."/>
            <person name="Baker S."/>
            <person name="Barry K."/>
            <person name="Bills G."/>
            <person name="Bluhm B."/>
            <person name="Cannon C."/>
            <person name="Castanera R."/>
            <person name="Culley D."/>
            <person name="Daum C."/>
            <person name="Ezra D."/>
            <person name="Gonzalez J."/>
            <person name="Henrissat B."/>
            <person name="Kuo A."/>
            <person name="Liang C."/>
            <person name="Lipzen A."/>
            <person name="Lutzoni F."/>
            <person name="Magnuson J."/>
            <person name="Mondo S."/>
            <person name="Nolan M."/>
            <person name="Ohm R."/>
            <person name="Pangilinan J."/>
            <person name="Park H.-J."/>
            <person name="Ramirez L."/>
            <person name="Alfaro M."/>
            <person name="Sun H."/>
            <person name="Tritt A."/>
            <person name="Yoshinaga Y."/>
            <person name="Zwiers L.-H."/>
            <person name="Turgeon B."/>
            <person name="Goodwin S."/>
            <person name="Spatafora J."/>
            <person name="Crous P."/>
            <person name="Grigoriev I."/>
        </authorList>
    </citation>
    <scope>NUCLEOTIDE SEQUENCE</scope>
    <source>
        <strain evidence="2">CBS 675.92</strain>
    </source>
</reference>
<dbReference type="EMBL" id="ML976984">
    <property type="protein sequence ID" value="KAF1959766.1"/>
    <property type="molecule type" value="Genomic_DNA"/>
</dbReference>
<accession>A0A6A5UA74</accession>
<sequence>MDRKPPPYMWFQTSTVNPQYQPKPPTFPPPAKPYLSPPPAPSPEMRYTISITAGATPSTQRTWHIPPTLLQAHCTRALKTATATALTLPPNIPTSTFQNFVDYMHSSIYSLNKNALDYHPIRSHASAWILGDFLGAGPFRDTAFRMLYDVFEPGARSSAGAQIGGGGGGDAAGGIWKSVISAADVEYVCDNTSAGSLLRTLFFDSVVSHATQFEVLNFTSFGTDALGSGTSWTAVNKTREDKRQQRENEIWMEVGERNPDFRERVESSARVADRVRGKMLRGVEEYLEMSGGGSTGKGKEKEAVLQSVEDEVDLEPKPPKLGKSEQKWGKLKKVKPFSSLRKARKSDESAIADENEEKDADVGTGFGGKGSRRERRSSSSPQEETMTDMLSRSPGRSGSSASGSSSQESRETESVFYEADDDEDYMMIDDA</sequence>
<feature type="compositionally biased region" description="Acidic residues" evidence="1">
    <location>
        <begin position="418"/>
        <end position="431"/>
    </location>
</feature>
<evidence type="ECO:0000313" key="2">
    <source>
        <dbReference type="EMBL" id="KAF1959766.1"/>
    </source>
</evidence>
<feature type="region of interest" description="Disordered" evidence="1">
    <location>
        <begin position="1"/>
        <end position="39"/>
    </location>
</feature>
<feature type="region of interest" description="Disordered" evidence="1">
    <location>
        <begin position="309"/>
        <end position="431"/>
    </location>
</feature>
<gene>
    <name evidence="2" type="ORF">CC80DRAFT_533122</name>
</gene>
<dbReference type="Proteomes" id="UP000800035">
    <property type="component" value="Unassembled WGS sequence"/>
</dbReference>
<evidence type="ECO:0008006" key="4">
    <source>
        <dbReference type="Google" id="ProtNLM"/>
    </source>
</evidence>
<feature type="compositionally biased region" description="Basic and acidic residues" evidence="1">
    <location>
        <begin position="314"/>
        <end position="328"/>
    </location>
</feature>
<feature type="compositionally biased region" description="Low complexity" evidence="1">
    <location>
        <begin position="391"/>
        <end position="407"/>
    </location>
</feature>
<evidence type="ECO:0000313" key="3">
    <source>
        <dbReference type="Proteomes" id="UP000800035"/>
    </source>
</evidence>
<dbReference type="AlphaFoldDB" id="A0A6A5UA74"/>
<evidence type="ECO:0000256" key="1">
    <source>
        <dbReference type="SAM" id="MobiDB-lite"/>
    </source>
</evidence>
<dbReference type="OrthoDB" id="3685561at2759"/>
<proteinExistence type="predicted"/>
<keyword evidence="3" id="KW-1185">Reference proteome</keyword>
<organism evidence="2 3">
    <name type="scientific">Byssothecium circinans</name>
    <dbReference type="NCBI Taxonomy" id="147558"/>
    <lineage>
        <taxon>Eukaryota</taxon>
        <taxon>Fungi</taxon>
        <taxon>Dikarya</taxon>
        <taxon>Ascomycota</taxon>
        <taxon>Pezizomycotina</taxon>
        <taxon>Dothideomycetes</taxon>
        <taxon>Pleosporomycetidae</taxon>
        <taxon>Pleosporales</taxon>
        <taxon>Massarineae</taxon>
        <taxon>Massarinaceae</taxon>
        <taxon>Byssothecium</taxon>
    </lineage>
</organism>